<dbReference type="InterPro" id="IPR032694">
    <property type="entry name" value="CopC/D"/>
</dbReference>
<evidence type="ECO:0000256" key="6">
    <source>
        <dbReference type="SAM" id="Phobius"/>
    </source>
</evidence>
<keyword evidence="6" id="KW-0472">Membrane</keyword>
<dbReference type="SUPFAM" id="SSF81296">
    <property type="entry name" value="E set domains"/>
    <property type="match status" value="1"/>
</dbReference>
<comment type="caution">
    <text evidence="8">The sequence shown here is derived from an EMBL/GenBank/DDBJ whole genome shotgun (WGS) entry which is preliminary data.</text>
</comment>
<evidence type="ECO:0000313" key="8">
    <source>
        <dbReference type="EMBL" id="MFC0567299.1"/>
    </source>
</evidence>
<evidence type="ECO:0000259" key="7">
    <source>
        <dbReference type="Pfam" id="PF04234"/>
    </source>
</evidence>
<feature type="transmembrane region" description="Helical" evidence="6">
    <location>
        <begin position="203"/>
        <end position="221"/>
    </location>
</feature>
<dbReference type="Pfam" id="PF04234">
    <property type="entry name" value="CopC"/>
    <property type="match status" value="1"/>
</dbReference>
<dbReference type="PANTHER" id="PTHR34820">
    <property type="entry name" value="INNER MEMBRANE PROTEIN YEBZ"/>
    <property type="match status" value="1"/>
</dbReference>
<gene>
    <name evidence="8" type="ORF">ACFFHU_24560</name>
</gene>
<evidence type="ECO:0000256" key="3">
    <source>
        <dbReference type="ARBA" id="ARBA00022729"/>
    </source>
</evidence>
<feature type="region of interest" description="Disordered" evidence="5">
    <location>
        <begin position="226"/>
        <end position="257"/>
    </location>
</feature>
<organism evidence="8 9">
    <name type="scientific">Plantactinospora siamensis</name>
    <dbReference type="NCBI Taxonomy" id="555372"/>
    <lineage>
        <taxon>Bacteria</taxon>
        <taxon>Bacillati</taxon>
        <taxon>Actinomycetota</taxon>
        <taxon>Actinomycetes</taxon>
        <taxon>Micromonosporales</taxon>
        <taxon>Micromonosporaceae</taxon>
        <taxon>Plantactinospora</taxon>
    </lineage>
</organism>
<feature type="compositionally biased region" description="Gly residues" evidence="5">
    <location>
        <begin position="1"/>
        <end position="11"/>
    </location>
</feature>
<evidence type="ECO:0000256" key="2">
    <source>
        <dbReference type="ARBA" id="ARBA00022723"/>
    </source>
</evidence>
<keyword evidence="2" id="KW-0479">Metal-binding</keyword>
<evidence type="ECO:0000256" key="1">
    <source>
        <dbReference type="ARBA" id="ARBA00004196"/>
    </source>
</evidence>
<proteinExistence type="predicted"/>
<keyword evidence="6" id="KW-0812">Transmembrane</keyword>
<sequence length="257" mass="25737">MSGTGGRGPAGTPGAVPGRGIPRGGRAPGRLLAVLALALVGTALFAGPGAGPAAAHAALQATDPRDGATVTRPVREITLTFNEPVRGRYTTVVVTGTGDAQFADGPVRVVDAAVHQAVRPLPSGAYRVAWRAVSADGHPVEGQLGFTVALPAGQDPAAGSPSAAAGPPSAAGSADPTDPGPSSASPASAGVAGPARGTPVGQWVLLGVLALVIAALAALLVRRRANRQPSEWDDLGPFARRPRKPRRIGPPRREPRK</sequence>
<dbReference type="EMBL" id="JBHLUE010000020">
    <property type="protein sequence ID" value="MFC0567299.1"/>
    <property type="molecule type" value="Genomic_DNA"/>
</dbReference>
<keyword evidence="9" id="KW-1185">Reference proteome</keyword>
<keyword evidence="6" id="KW-1133">Transmembrane helix</keyword>
<protein>
    <submittedName>
        <fullName evidence="8">Copper resistance protein CopC</fullName>
    </submittedName>
</protein>
<evidence type="ECO:0000256" key="5">
    <source>
        <dbReference type="SAM" id="MobiDB-lite"/>
    </source>
</evidence>
<dbReference type="Gene3D" id="2.60.40.1220">
    <property type="match status" value="1"/>
</dbReference>
<accession>A0ABV6P2P0</accession>
<dbReference type="Proteomes" id="UP001589894">
    <property type="component" value="Unassembled WGS sequence"/>
</dbReference>
<dbReference type="RefSeq" id="WP_377342592.1">
    <property type="nucleotide sequence ID" value="NZ_JBHLUE010000020.1"/>
</dbReference>
<comment type="subcellular location">
    <subcellularLocation>
        <location evidence="1">Cell envelope</location>
    </subcellularLocation>
</comment>
<dbReference type="InterPro" id="IPR014755">
    <property type="entry name" value="Cu-Rt/internalin_Ig-like"/>
</dbReference>
<feature type="compositionally biased region" description="Basic residues" evidence="5">
    <location>
        <begin position="240"/>
        <end position="250"/>
    </location>
</feature>
<feature type="region of interest" description="Disordered" evidence="5">
    <location>
        <begin position="151"/>
        <end position="194"/>
    </location>
</feature>
<keyword evidence="3" id="KW-0732">Signal</keyword>
<dbReference type="InterPro" id="IPR014756">
    <property type="entry name" value="Ig_E-set"/>
</dbReference>
<evidence type="ECO:0000313" key="9">
    <source>
        <dbReference type="Proteomes" id="UP001589894"/>
    </source>
</evidence>
<evidence type="ECO:0000256" key="4">
    <source>
        <dbReference type="ARBA" id="ARBA00023008"/>
    </source>
</evidence>
<feature type="domain" description="CopC" evidence="7">
    <location>
        <begin position="56"/>
        <end position="148"/>
    </location>
</feature>
<dbReference type="InterPro" id="IPR007348">
    <property type="entry name" value="CopC_dom"/>
</dbReference>
<keyword evidence="4" id="KW-0186">Copper</keyword>
<feature type="region of interest" description="Disordered" evidence="5">
    <location>
        <begin position="1"/>
        <end position="23"/>
    </location>
</feature>
<name>A0ABV6P2P0_9ACTN</name>
<dbReference type="PANTHER" id="PTHR34820:SF4">
    <property type="entry name" value="INNER MEMBRANE PROTEIN YEBZ"/>
    <property type="match status" value="1"/>
</dbReference>
<feature type="transmembrane region" description="Helical" evidence="6">
    <location>
        <begin position="31"/>
        <end position="50"/>
    </location>
</feature>
<reference evidence="8 9" key="1">
    <citation type="submission" date="2024-09" db="EMBL/GenBank/DDBJ databases">
        <authorList>
            <person name="Sun Q."/>
            <person name="Mori K."/>
        </authorList>
    </citation>
    <scope>NUCLEOTIDE SEQUENCE [LARGE SCALE GENOMIC DNA]</scope>
    <source>
        <strain evidence="8 9">TBRC 2205</strain>
    </source>
</reference>